<keyword evidence="2" id="KW-1185">Reference proteome</keyword>
<gene>
    <name evidence="1" type="ORF">SAMN05192534_10530</name>
</gene>
<sequence>MDLTVQNGLLTTTMTIFFQNKSLTVDEIIIDTGSTHTMISADVVSDIDITYQNNDPIYEAYGIGGSAYFFTKTMDEIHIGSYVWTHHPIDIGTLPPRHNGLIGLDLLMKQPLMIDFQKQILHSSMKNTSM</sequence>
<dbReference type="InterPro" id="IPR001969">
    <property type="entry name" value="Aspartic_peptidase_AS"/>
</dbReference>
<dbReference type="Gene3D" id="2.40.70.10">
    <property type="entry name" value="Acid Proteases"/>
    <property type="match status" value="1"/>
</dbReference>
<proteinExistence type="predicted"/>
<evidence type="ECO:0000313" key="1">
    <source>
        <dbReference type="EMBL" id="SDH39294.1"/>
    </source>
</evidence>
<dbReference type="PROSITE" id="PS00141">
    <property type="entry name" value="ASP_PROTEASE"/>
    <property type="match status" value="1"/>
</dbReference>
<dbReference type="EMBL" id="FNDK01000005">
    <property type="protein sequence ID" value="SDH39294.1"/>
    <property type="molecule type" value="Genomic_DNA"/>
</dbReference>
<dbReference type="STRING" id="568899.SAMN05192534_10530"/>
<dbReference type="OrthoDB" id="2735601at2"/>
<organism evidence="1 2">
    <name type="scientific">Alteribacillus persepolensis</name>
    <dbReference type="NCBI Taxonomy" id="568899"/>
    <lineage>
        <taxon>Bacteria</taxon>
        <taxon>Bacillati</taxon>
        <taxon>Bacillota</taxon>
        <taxon>Bacilli</taxon>
        <taxon>Bacillales</taxon>
        <taxon>Bacillaceae</taxon>
        <taxon>Alteribacillus</taxon>
    </lineage>
</organism>
<reference evidence="1 2" key="1">
    <citation type="submission" date="2016-10" db="EMBL/GenBank/DDBJ databases">
        <authorList>
            <person name="de Groot N.N."/>
        </authorList>
    </citation>
    <scope>NUCLEOTIDE SEQUENCE [LARGE SCALE GENOMIC DNA]</scope>
    <source>
        <strain evidence="1 2">DSM 21632</strain>
    </source>
</reference>
<dbReference type="AlphaFoldDB" id="A0A1G8C1P6"/>
<dbReference type="InterPro" id="IPR021109">
    <property type="entry name" value="Peptidase_aspartic_dom_sf"/>
</dbReference>
<dbReference type="SUPFAM" id="SSF50630">
    <property type="entry name" value="Acid proteases"/>
    <property type="match status" value="1"/>
</dbReference>
<protein>
    <submittedName>
        <fullName evidence="1">Aspartyl protease</fullName>
    </submittedName>
</protein>
<keyword evidence="1" id="KW-0645">Protease</keyword>
<dbReference type="GO" id="GO:0004190">
    <property type="term" value="F:aspartic-type endopeptidase activity"/>
    <property type="evidence" value="ECO:0007669"/>
    <property type="project" value="InterPro"/>
</dbReference>
<name>A0A1G8C1P6_9BACI</name>
<dbReference type="Proteomes" id="UP000199163">
    <property type="component" value="Unassembled WGS sequence"/>
</dbReference>
<accession>A0A1G8C1P6</accession>
<dbReference type="GO" id="GO:0006508">
    <property type="term" value="P:proteolysis"/>
    <property type="evidence" value="ECO:0007669"/>
    <property type="project" value="UniProtKB-KW"/>
</dbReference>
<dbReference type="RefSeq" id="WP_091272094.1">
    <property type="nucleotide sequence ID" value="NZ_FNDK01000005.1"/>
</dbReference>
<evidence type="ECO:0000313" key="2">
    <source>
        <dbReference type="Proteomes" id="UP000199163"/>
    </source>
</evidence>
<dbReference type="Pfam" id="PF13650">
    <property type="entry name" value="Asp_protease_2"/>
    <property type="match status" value="1"/>
</dbReference>
<keyword evidence="1" id="KW-0378">Hydrolase</keyword>